<keyword evidence="2" id="KW-0378">Hydrolase</keyword>
<accession>A0A1H4AAD8</accession>
<dbReference type="GO" id="GO:0008233">
    <property type="term" value="F:peptidase activity"/>
    <property type="evidence" value="ECO:0007669"/>
    <property type="project" value="UniProtKB-KW"/>
</dbReference>
<dbReference type="RefSeq" id="WP_091086591.1">
    <property type="nucleotide sequence ID" value="NZ_FNRD01000003.1"/>
</dbReference>
<reference evidence="3" key="1">
    <citation type="submission" date="2016-10" db="EMBL/GenBank/DDBJ databases">
        <authorList>
            <person name="Varghese N."/>
            <person name="Submissions S."/>
        </authorList>
    </citation>
    <scope>NUCLEOTIDE SEQUENCE [LARGE SCALE GENOMIC DNA]</scope>
    <source>
        <strain evidence="3">DSM 22376</strain>
    </source>
</reference>
<feature type="signal peptide" evidence="1">
    <location>
        <begin position="1"/>
        <end position="18"/>
    </location>
</feature>
<protein>
    <submittedName>
        <fullName evidence="2">Aspartyl protease</fullName>
    </submittedName>
</protein>
<dbReference type="InterPro" id="IPR021109">
    <property type="entry name" value="Peptidase_aspartic_dom_sf"/>
</dbReference>
<dbReference type="Pfam" id="PF13650">
    <property type="entry name" value="Asp_protease_2"/>
    <property type="match status" value="1"/>
</dbReference>
<dbReference type="STRING" id="150146.SAMN05443667_103267"/>
<feature type="chain" id="PRO_5011713909" evidence="1">
    <location>
        <begin position="19"/>
        <end position="393"/>
    </location>
</feature>
<keyword evidence="2" id="KW-0645">Protease</keyword>
<organism evidence="2 3">
    <name type="scientific">Flavobacterium gillisiae</name>
    <dbReference type="NCBI Taxonomy" id="150146"/>
    <lineage>
        <taxon>Bacteria</taxon>
        <taxon>Pseudomonadati</taxon>
        <taxon>Bacteroidota</taxon>
        <taxon>Flavobacteriia</taxon>
        <taxon>Flavobacteriales</taxon>
        <taxon>Flavobacteriaceae</taxon>
        <taxon>Flavobacterium</taxon>
    </lineage>
</organism>
<dbReference type="GO" id="GO:0006508">
    <property type="term" value="P:proteolysis"/>
    <property type="evidence" value="ECO:0007669"/>
    <property type="project" value="UniProtKB-KW"/>
</dbReference>
<evidence type="ECO:0000256" key="1">
    <source>
        <dbReference type="SAM" id="SignalP"/>
    </source>
</evidence>
<dbReference type="Proteomes" id="UP000198951">
    <property type="component" value="Unassembled WGS sequence"/>
</dbReference>
<name>A0A1H4AAD8_9FLAO</name>
<keyword evidence="1" id="KW-0732">Signal</keyword>
<proteinExistence type="predicted"/>
<dbReference type="CDD" id="cd05483">
    <property type="entry name" value="retropepsin_like_bacteria"/>
    <property type="match status" value="1"/>
</dbReference>
<dbReference type="SUPFAM" id="SSF50630">
    <property type="entry name" value="Acid proteases"/>
    <property type="match status" value="1"/>
</dbReference>
<dbReference type="Gene3D" id="2.40.70.10">
    <property type="entry name" value="Acid Proteases"/>
    <property type="match status" value="1"/>
</dbReference>
<keyword evidence="3" id="KW-1185">Reference proteome</keyword>
<dbReference type="InterPro" id="IPR034122">
    <property type="entry name" value="Retropepsin-like_bacterial"/>
</dbReference>
<dbReference type="OrthoDB" id="5580718at2"/>
<evidence type="ECO:0000313" key="2">
    <source>
        <dbReference type="EMBL" id="SEA32907.1"/>
    </source>
</evidence>
<evidence type="ECO:0000313" key="3">
    <source>
        <dbReference type="Proteomes" id="UP000198951"/>
    </source>
</evidence>
<gene>
    <name evidence="2" type="ORF">SAMN05443667_103267</name>
</gene>
<dbReference type="AlphaFoldDB" id="A0A1H4AAD8"/>
<sequence length="393" mass="44775">MKKKFIYLFIFVTATVFAQDIDLNIGETKSKNYFEEFDFEFIRDKIIVPVEIQGVTYKFMLDTGAPNIISKEINDLIKPQLLKTIPITDASGIKAKLKVVSIEKLNFGNIIFENTATLVYDLRANFVFKCFGIDGFIGSNMLRNSIIQIDAGLKKIRLTDNIKNLSLSKKESNKIELIGAQSSPYLWINLQGKKSGKEQVLIDTGMGGLYDISHKHYDVFKKEKIFTEIGESVGASSLGLFGDVPVEKHIRLHLPLLKINELEIENCITNTINDNNSRIGTQLLEYAVITIDYVNKRFYLNPKSKKVNIEKSEFNFTRTLKNEKLIIGFVWDTELNKKISYGDEILEINGKEIEICDLVTQDLISENEGDIKLKVKPQKGEIFEIIINKKLPK</sequence>
<dbReference type="EMBL" id="FNRD01000003">
    <property type="protein sequence ID" value="SEA32907.1"/>
    <property type="molecule type" value="Genomic_DNA"/>
</dbReference>